<keyword evidence="3" id="KW-0378">Hydrolase</keyword>
<name>A0ABS6EAE6_9FIRM</name>
<evidence type="ECO:0000313" key="4">
    <source>
        <dbReference type="Proteomes" id="UP000749471"/>
    </source>
</evidence>
<feature type="transmembrane region" description="Helical" evidence="1">
    <location>
        <begin position="167"/>
        <end position="196"/>
    </location>
</feature>
<keyword evidence="1" id="KW-1133">Transmembrane helix</keyword>
<sequence>MEYKILRKEKSIFKVNLFFLVTLAWSVLIQFMPIPSNSYQYIAFLIPIAIYLIINRNHSERILRPNLLNFKSILIIFGIWMCMLPVVILIIEFYTSFFGSTLADIVAEDAHELFIWNLFFTAITPAILEEILMRGIVLDGYRNKSRMVAALVNGLMFGMLHLNSFQFFHTFVAGFIASYVVFATNSIFGGILIHFINNGFPLFMDKLFPADPNVGYAGDTNYLLYTIMAILGAMGVYKLIKLLFKVNNTPIVQNKYISNEKIFNMPLIISILVFTIFSAAIILLI</sequence>
<dbReference type="InterPro" id="IPR052710">
    <property type="entry name" value="CAAX_protease"/>
</dbReference>
<reference evidence="3 4" key="1">
    <citation type="submission" date="2021-06" db="EMBL/GenBank/DDBJ databases">
        <authorList>
            <person name="Sun Q."/>
            <person name="Li D."/>
        </authorList>
    </citation>
    <scope>NUCLEOTIDE SEQUENCE [LARGE SCALE GENOMIC DNA]</scope>
    <source>
        <strain evidence="3 4">MSJ-40</strain>
    </source>
</reference>
<keyword evidence="4" id="KW-1185">Reference proteome</keyword>
<gene>
    <name evidence="3" type="ORF">KQI42_17995</name>
</gene>
<dbReference type="RefSeq" id="WP_216521784.1">
    <property type="nucleotide sequence ID" value="NZ_JAHLPM010000021.1"/>
</dbReference>
<feature type="transmembrane region" description="Helical" evidence="1">
    <location>
        <begin position="114"/>
        <end position="137"/>
    </location>
</feature>
<dbReference type="GO" id="GO:0008237">
    <property type="term" value="F:metallopeptidase activity"/>
    <property type="evidence" value="ECO:0007669"/>
    <property type="project" value="UniProtKB-KW"/>
</dbReference>
<dbReference type="InterPro" id="IPR003675">
    <property type="entry name" value="Rce1/LyrA-like_dom"/>
</dbReference>
<organism evidence="3 4">
    <name type="scientific">Tissierella simiarum</name>
    <dbReference type="NCBI Taxonomy" id="2841534"/>
    <lineage>
        <taxon>Bacteria</taxon>
        <taxon>Bacillati</taxon>
        <taxon>Bacillota</taxon>
        <taxon>Tissierellia</taxon>
        <taxon>Tissierellales</taxon>
        <taxon>Tissierellaceae</taxon>
        <taxon>Tissierella</taxon>
    </lineage>
</organism>
<dbReference type="Proteomes" id="UP000749471">
    <property type="component" value="Unassembled WGS sequence"/>
</dbReference>
<comment type="caution">
    <text evidence="3">The sequence shown here is derived from an EMBL/GenBank/DDBJ whole genome shotgun (WGS) entry which is preliminary data.</text>
</comment>
<protein>
    <submittedName>
        <fullName evidence="3">CPBP family intramembrane metalloprotease</fullName>
    </submittedName>
</protein>
<dbReference type="Pfam" id="PF02517">
    <property type="entry name" value="Rce1-like"/>
    <property type="match status" value="1"/>
</dbReference>
<dbReference type="EMBL" id="JAHLPM010000021">
    <property type="protein sequence ID" value="MBU5439907.1"/>
    <property type="molecule type" value="Genomic_DNA"/>
</dbReference>
<feature type="transmembrane region" description="Helical" evidence="1">
    <location>
        <begin position="222"/>
        <end position="244"/>
    </location>
</feature>
<keyword evidence="3" id="KW-0645">Protease</keyword>
<feature type="domain" description="CAAX prenyl protease 2/Lysostaphin resistance protein A-like" evidence="2">
    <location>
        <begin position="113"/>
        <end position="199"/>
    </location>
</feature>
<proteinExistence type="predicted"/>
<keyword evidence="1" id="KW-0812">Transmembrane</keyword>
<evidence type="ECO:0000256" key="1">
    <source>
        <dbReference type="SAM" id="Phobius"/>
    </source>
</evidence>
<dbReference type="PANTHER" id="PTHR36435:SF1">
    <property type="entry name" value="CAAX AMINO TERMINAL PROTEASE FAMILY PROTEIN"/>
    <property type="match status" value="1"/>
</dbReference>
<feature type="transmembrane region" description="Helical" evidence="1">
    <location>
        <begin position="265"/>
        <end position="284"/>
    </location>
</feature>
<feature type="transmembrane region" description="Helical" evidence="1">
    <location>
        <begin position="74"/>
        <end position="94"/>
    </location>
</feature>
<feature type="transmembrane region" description="Helical" evidence="1">
    <location>
        <begin position="38"/>
        <end position="54"/>
    </location>
</feature>
<dbReference type="PANTHER" id="PTHR36435">
    <property type="entry name" value="SLR1288 PROTEIN"/>
    <property type="match status" value="1"/>
</dbReference>
<evidence type="ECO:0000259" key="2">
    <source>
        <dbReference type="Pfam" id="PF02517"/>
    </source>
</evidence>
<keyword evidence="1" id="KW-0472">Membrane</keyword>
<feature type="transmembrane region" description="Helical" evidence="1">
    <location>
        <begin position="12"/>
        <end position="32"/>
    </location>
</feature>
<accession>A0ABS6EAE6</accession>
<keyword evidence="3" id="KW-0482">Metalloprotease</keyword>
<evidence type="ECO:0000313" key="3">
    <source>
        <dbReference type="EMBL" id="MBU5439907.1"/>
    </source>
</evidence>